<keyword evidence="4" id="KW-1185">Reference proteome</keyword>
<feature type="transmembrane region" description="Helical" evidence="1">
    <location>
        <begin position="43"/>
        <end position="63"/>
    </location>
</feature>
<dbReference type="InterPro" id="IPR007111">
    <property type="entry name" value="NACHT_NTPase"/>
</dbReference>
<dbReference type="Gene3D" id="3.40.50.300">
    <property type="entry name" value="P-loop containing nucleotide triphosphate hydrolases"/>
    <property type="match status" value="1"/>
</dbReference>
<dbReference type="STRING" id="1783515.A4E84_24770"/>
<evidence type="ECO:0000313" key="4">
    <source>
        <dbReference type="Proteomes" id="UP000076096"/>
    </source>
</evidence>
<evidence type="ECO:0000259" key="2">
    <source>
        <dbReference type="PROSITE" id="PS50837"/>
    </source>
</evidence>
<dbReference type="Proteomes" id="UP000076096">
    <property type="component" value="Chromosome"/>
</dbReference>
<dbReference type="Pfam" id="PF05729">
    <property type="entry name" value="NACHT"/>
    <property type="match status" value="1"/>
</dbReference>
<keyword evidence="1" id="KW-1133">Transmembrane helix</keyword>
<gene>
    <name evidence="3" type="ORF">A4E84_24770</name>
</gene>
<dbReference type="SUPFAM" id="SSF52540">
    <property type="entry name" value="P-loop containing nucleoside triphosphate hydrolases"/>
    <property type="match status" value="1"/>
</dbReference>
<feature type="transmembrane region" description="Helical" evidence="1">
    <location>
        <begin position="548"/>
        <end position="578"/>
    </location>
</feature>
<dbReference type="InterPro" id="IPR027417">
    <property type="entry name" value="P-loop_NTPase"/>
</dbReference>
<dbReference type="PROSITE" id="PS50837">
    <property type="entry name" value="NACHT"/>
    <property type="match status" value="1"/>
</dbReference>
<evidence type="ECO:0000313" key="3">
    <source>
        <dbReference type="EMBL" id="AMW12419.1"/>
    </source>
</evidence>
<feature type="transmembrane region" description="Helical" evidence="1">
    <location>
        <begin position="7"/>
        <end position="31"/>
    </location>
</feature>
<accession>A0A143C5K2</accession>
<keyword evidence="1" id="KW-0472">Membrane</keyword>
<feature type="transmembrane region" description="Helical" evidence="1">
    <location>
        <begin position="471"/>
        <end position="497"/>
    </location>
</feature>
<name>A0A143C5K2_9ACTN</name>
<dbReference type="EMBL" id="CP015098">
    <property type="protein sequence ID" value="AMW12419.1"/>
    <property type="molecule type" value="Genomic_DNA"/>
</dbReference>
<sequence>MRGWGRAGWTAAVIISVVLCVGGFWWTVLALRRQGDLTHTDTAGVLSFLPGLVGAVFGGWGFAAAMRALRAQRAAEAAAVDLDRVAEQLAVAVKVQWEAEEAVRRVNDPGPLPVAWRAAEADVAEPWPTLVGLARAWPGGPPGTPSLWPADAAGLAGRDGQIGEVFYDWVPTRRLVILGEPGAGKSVVLIRLLRHIIETRTPSEPVPVLFSLSSWNPQKQTLKAWLADQLRRAYPALCATATRGDGSDDLTQALLDAGRILPLLDGLDELSQVWHSTAIDALNRALPAKQPLVVACRADSYREALTYPGGMVRLNGAAAIELLPLERDVAAAYLQRDAGGPHIPAAERWDAVIALLGTDSPVGQALSTPLGLFLARTIYNPRPQPSTVTAPSAPHPDELCNMAFPDRAAVNTHLFQAFIPAAYTPHQEHPSRWTVKQARDTFVLLAQILRDSPNIDWWILPGAIPQYIHRLVFAIAFGIAFGTAGGLALGPAFGIAFGPAAALACWSGDSFSDDVSEEVNAMFLWGDSSLSPGEVLALVPGVGIVGGLLYGVVAGIAGGVSLGIASAVAYVLVYGLAFGLNGRTERARFAIARTYLAVRRGTPWNLMAFLQDAHAKRGVLRQVGEAYQFRHIELQRHLAQQQI</sequence>
<dbReference type="KEGG" id="stsi:A4E84_24770"/>
<proteinExistence type="predicted"/>
<evidence type="ECO:0000256" key="1">
    <source>
        <dbReference type="SAM" id="Phobius"/>
    </source>
</evidence>
<reference evidence="4" key="1">
    <citation type="submission" date="2016-04" db="EMBL/GenBank/DDBJ databases">
        <authorList>
            <person name="Zhang B."/>
        </authorList>
    </citation>
    <scope>NUCLEOTIDE SEQUENCE [LARGE SCALE GENOMIC DNA]</scope>
    <source>
        <strain evidence="4">S10</strain>
    </source>
</reference>
<dbReference type="AlphaFoldDB" id="A0A143C5K2"/>
<organism evidence="3 4">
    <name type="scientific">Streptomyces qaidamensis</name>
    <dbReference type="NCBI Taxonomy" id="1783515"/>
    <lineage>
        <taxon>Bacteria</taxon>
        <taxon>Bacillati</taxon>
        <taxon>Actinomycetota</taxon>
        <taxon>Actinomycetes</taxon>
        <taxon>Kitasatosporales</taxon>
        <taxon>Streptomycetaceae</taxon>
        <taxon>Streptomyces</taxon>
        <taxon>Streptomyces aurantiacus group</taxon>
    </lineage>
</organism>
<protein>
    <recommendedName>
        <fullName evidence="2">NACHT domain-containing protein</fullName>
    </recommendedName>
</protein>
<feature type="domain" description="NACHT" evidence="2">
    <location>
        <begin position="173"/>
        <end position="300"/>
    </location>
</feature>
<keyword evidence="1" id="KW-0812">Transmembrane</keyword>